<proteinExistence type="predicted"/>
<evidence type="ECO:0000313" key="2">
    <source>
        <dbReference type="EMBL" id="CAA9229839.1"/>
    </source>
</evidence>
<feature type="region of interest" description="Disordered" evidence="1">
    <location>
        <begin position="86"/>
        <end position="118"/>
    </location>
</feature>
<organism evidence="2">
    <name type="scientific">uncultured Chloroflexota bacterium</name>
    <dbReference type="NCBI Taxonomy" id="166587"/>
    <lineage>
        <taxon>Bacteria</taxon>
        <taxon>Bacillati</taxon>
        <taxon>Chloroflexota</taxon>
        <taxon>environmental samples</taxon>
    </lineage>
</organism>
<name>A0A6J4HRB6_9CHLR</name>
<sequence>GSDRFRRSRRCALRRLRLRQPHDWCVPGCRPPARAAAVPHLDVHGLLPAQPKRLHHLRAAPRRGAGAPRPPRHGARLTLHQRAAVRGDNQRRACRTQPRAVPLPQGGRDAALLARHPA</sequence>
<feature type="non-terminal residue" evidence="2">
    <location>
        <position position="1"/>
    </location>
</feature>
<accession>A0A6J4HRB6</accession>
<dbReference type="EMBL" id="CADCTC010000062">
    <property type="protein sequence ID" value="CAA9229839.1"/>
    <property type="molecule type" value="Genomic_DNA"/>
</dbReference>
<protein>
    <submittedName>
        <fullName evidence="2">Uncharacterized protein</fullName>
    </submittedName>
</protein>
<dbReference type="AlphaFoldDB" id="A0A6J4HRB6"/>
<gene>
    <name evidence="2" type="ORF">AVDCRST_MAG77-941</name>
</gene>
<reference evidence="2" key="1">
    <citation type="submission" date="2020-02" db="EMBL/GenBank/DDBJ databases">
        <authorList>
            <person name="Meier V. D."/>
        </authorList>
    </citation>
    <scope>NUCLEOTIDE SEQUENCE</scope>
    <source>
        <strain evidence="2">AVDCRST_MAG77</strain>
    </source>
</reference>
<feature type="non-terminal residue" evidence="2">
    <location>
        <position position="118"/>
    </location>
</feature>
<evidence type="ECO:0000256" key="1">
    <source>
        <dbReference type="SAM" id="MobiDB-lite"/>
    </source>
</evidence>